<gene>
    <name evidence="3" type="ORF">NA57DRAFT_58069</name>
</gene>
<keyword evidence="2" id="KW-1133">Transmembrane helix</keyword>
<feature type="compositionally biased region" description="Basic and acidic residues" evidence="1">
    <location>
        <begin position="76"/>
        <end position="95"/>
    </location>
</feature>
<accession>A0A9P4IB58</accession>
<dbReference type="PANTHER" id="PTHR33099">
    <property type="entry name" value="FE2OG DIOXYGENASE DOMAIN-CONTAINING PROTEIN"/>
    <property type="match status" value="1"/>
</dbReference>
<dbReference type="PROSITE" id="PS00210">
    <property type="entry name" value="HEMOCYANIN_2"/>
    <property type="match status" value="1"/>
</dbReference>
<dbReference type="CDD" id="cd02440">
    <property type="entry name" value="AdoMet_MTases"/>
    <property type="match status" value="1"/>
</dbReference>
<dbReference type="Gene3D" id="3.40.50.150">
    <property type="entry name" value="Vaccinia Virus protein VP39"/>
    <property type="match status" value="1"/>
</dbReference>
<keyword evidence="2" id="KW-0812">Transmembrane</keyword>
<dbReference type="OrthoDB" id="416496at2759"/>
<sequence>MSAPCRRDRSFFQPHLIAPYSLALYDALHASNHCQSLLRSHRSYMLACRYGGRSRHQLFLLATSAFRSASNKSSRRARDVAKPQGYKRPDSRPDNAPRASDIASPTPLPRSKVFIYGFGTIAFVSGLYVFQIWHSVSKPAQLNIDVSPDEPTTPVYDTTAQYYDSAVDSVEYWQGITSLRRKLTHQLFGNVLEVAVGTGRNSQFYELKNCRSVTMIDGSGPMLEIARKRWSELMRLPEWRLDAPERIRRIEIRQMSADDEIPLPASTAAPDGKVIAGFTSILSTFSLCSLPHPAETLAHLCTMLSPPSPTADQSQQPRVLLLEHGRSHYDWLNRLLDNSAPAHAKEHGCWWNKDIGAIAQKAADAAGMEIFYQAIVSQATSAIPPDAQTIPSQGSSTEGTALDRFTRSIIEGFSPFACGGGSVRISENPGADMFASITSNLTVKPVQIHFGPNGSGRVLTFPAGAEDAESLQHLIGSCTDSKLDASAFATTFSPYETGIIDAVSQLLLPQITIKNASGVRAELSELNIHRAPGGKFKVQEMPETPTEFGLLIVCLPVGHQGGELTIRHPTMVSTFDWSQKCPEEDSGETLRRDILDHLDNPPPHLHWAVFTSECDHEFLEVKEGTRITLTYKLHARPCHGTLLAGGLSPLDPRQLRLYIDLKTALRDPTFFPAGRFLGVGLSHRYGHTSTEVDAFPSLLRGADMHLYEACRALRLECELLPVVEVAYNGSGLEERPINFVGERIHRYTEGGFLAKGAAIPNMVHSLWNPVDASVFWLRYLSWKYEEPAFSYIEEGDEGRVRTVSSVMAMFIHGPSLQDRVARLDYL</sequence>
<organism evidence="3 4">
    <name type="scientific">Rhizodiscina lignyota</name>
    <dbReference type="NCBI Taxonomy" id="1504668"/>
    <lineage>
        <taxon>Eukaryota</taxon>
        <taxon>Fungi</taxon>
        <taxon>Dikarya</taxon>
        <taxon>Ascomycota</taxon>
        <taxon>Pezizomycotina</taxon>
        <taxon>Dothideomycetes</taxon>
        <taxon>Pleosporomycetidae</taxon>
        <taxon>Aulographales</taxon>
        <taxon>Rhizodiscinaceae</taxon>
        <taxon>Rhizodiscina</taxon>
    </lineage>
</organism>
<dbReference type="EMBL" id="ML978128">
    <property type="protein sequence ID" value="KAF2097484.1"/>
    <property type="molecule type" value="Genomic_DNA"/>
</dbReference>
<reference evidence="3" key="1">
    <citation type="journal article" date="2020" name="Stud. Mycol.">
        <title>101 Dothideomycetes genomes: a test case for predicting lifestyles and emergence of pathogens.</title>
        <authorList>
            <person name="Haridas S."/>
            <person name="Albert R."/>
            <person name="Binder M."/>
            <person name="Bloem J."/>
            <person name="Labutti K."/>
            <person name="Salamov A."/>
            <person name="Andreopoulos B."/>
            <person name="Baker S."/>
            <person name="Barry K."/>
            <person name="Bills G."/>
            <person name="Bluhm B."/>
            <person name="Cannon C."/>
            <person name="Castanera R."/>
            <person name="Culley D."/>
            <person name="Daum C."/>
            <person name="Ezra D."/>
            <person name="Gonzalez J."/>
            <person name="Henrissat B."/>
            <person name="Kuo A."/>
            <person name="Liang C."/>
            <person name="Lipzen A."/>
            <person name="Lutzoni F."/>
            <person name="Magnuson J."/>
            <person name="Mondo S."/>
            <person name="Nolan M."/>
            <person name="Ohm R."/>
            <person name="Pangilinan J."/>
            <person name="Park H.-J."/>
            <person name="Ramirez L."/>
            <person name="Alfaro M."/>
            <person name="Sun H."/>
            <person name="Tritt A."/>
            <person name="Yoshinaga Y."/>
            <person name="Zwiers L.-H."/>
            <person name="Turgeon B."/>
            <person name="Goodwin S."/>
            <person name="Spatafora J."/>
            <person name="Crous P."/>
            <person name="Grigoriev I."/>
        </authorList>
    </citation>
    <scope>NUCLEOTIDE SEQUENCE</scope>
    <source>
        <strain evidence="3">CBS 133067</strain>
    </source>
</reference>
<feature type="transmembrane region" description="Helical" evidence="2">
    <location>
        <begin position="113"/>
        <end position="133"/>
    </location>
</feature>
<dbReference type="InterPro" id="IPR013788">
    <property type="entry name" value="Hemocyanin/hexamerin"/>
</dbReference>
<evidence type="ECO:0000256" key="1">
    <source>
        <dbReference type="SAM" id="MobiDB-lite"/>
    </source>
</evidence>
<dbReference type="Pfam" id="PF13489">
    <property type="entry name" value="Methyltransf_23"/>
    <property type="match status" value="1"/>
</dbReference>
<keyword evidence="4" id="KW-1185">Reference proteome</keyword>
<dbReference type="AlphaFoldDB" id="A0A9P4IB58"/>
<proteinExistence type="predicted"/>
<dbReference type="PANTHER" id="PTHR33099:SF7">
    <property type="entry name" value="MYND-TYPE DOMAIN-CONTAINING PROTEIN"/>
    <property type="match status" value="1"/>
</dbReference>
<evidence type="ECO:0000256" key="2">
    <source>
        <dbReference type="SAM" id="Phobius"/>
    </source>
</evidence>
<name>A0A9P4IB58_9PEZI</name>
<comment type="caution">
    <text evidence="3">The sequence shown here is derived from an EMBL/GenBank/DDBJ whole genome shotgun (WGS) entry which is preliminary data.</text>
</comment>
<protein>
    <recommendedName>
        <fullName evidence="5">Methyltransferase domain-containing protein</fullName>
    </recommendedName>
</protein>
<feature type="region of interest" description="Disordered" evidence="1">
    <location>
        <begin position="72"/>
        <end position="104"/>
    </location>
</feature>
<keyword evidence="2" id="KW-0472">Membrane</keyword>
<dbReference type="Proteomes" id="UP000799772">
    <property type="component" value="Unassembled WGS sequence"/>
</dbReference>
<evidence type="ECO:0000313" key="3">
    <source>
        <dbReference type="EMBL" id="KAF2097484.1"/>
    </source>
</evidence>
<evidence type="ECO:0000313" key="4">
    <source>
        <dbReference type="Proteomes" id="UP000799772"/>
    </source>
</evidence>
<dbReference type="InterPro" id="IPR029063">
    <property type="entry name" value="SAM-dependent_MTases_sf"/>
</dbReference>
<evidence type="ECO:0008006" key="5">
    <source>
        <dbReference type="Google" id="ProtNLM"/>
    </source>
</evidence>
<dbReference type="SUPFAM" id="SSF53335">
    <property type="entry name" value="S-adenosyl-L-methionine-dependent methyltransferases"/>
    <property type="match status" value="1"/>
</dbReference>